<proteinExistence type="predicted"/>
<organism evidence="1 2">
    <name type="scientific">Wuchereria bancrofti</name>
    <dbReference type="NCBI Taxonomy" id="6293"/>
    <lineage>
        <taxon>Eukaryota</taxon>
        <taxon>Metazoa</taxon>
        <taxon>Ecdysozoa</taxon>
        <taxon>Nematoda</taxon>
        <taxon>Chromadorea</taxon>
        <taxon>Rhabditida</taxon>
        <taxon>Spirurina</taxon>
        <taxon>Spiruromorpha</taxon>
        <taxon>Filarioidea</taxon>
        <taxon>Onchocercidae</taxon>
        <taxon>Wuchereria</taxon>
    </lineage>
</organism>
<sequence>MHLVYIWSVINLTDWKQKLVLFGLSTVLYALKKVQQLKVAANIIIFHALYKKISKHDSCRKIDFILEISCDS</sequence>
<reference evidence="1 2" key="1">
    <citation type="submission" date="2018-11" db="EMBL/GenBank/DDBJ databases">
        <authorList>
            <consortium name="Pathogen Informatics"/>
        </authorList>
    </citation>
    <scope>NUCLEOTIDE SEQUENCE [LARGE SCALE GENOMIC DNA]</scope>
</reference>
<evidence type="ECO:0000313" key="2">
    <source>
        <dbReference type="Proteomes" id="UP000270924"/>
    </source>
</evidence>
<dbReference type="AlphaFoldDB" id="A0A3P7EIU1"/>
<keyword evidence="2" id="KW-1185">Reference proteome</keyword>
<dbReference type="EMBL" id="UYWW01009023">
    <property type="protein sequence ID" value="VDM16327.1"/>
    <property type="molecule type" value="Genomic_DNA"/>
</dbReference>
<gene>
    <name evidence="1" type="ORF">WBA_LOCUS9336</name>
</gene>
<dbReference type="InParanoid" id="A0A3P7EIU1"/>
<protein>
    <submittedName>
        <fullName evidence="1">Uncharacterized protein</fullName>
    </submittedName>
</protein>
<name>A0A3P7EIU1_WUCBA</name>
<dbReference type="Proteomes" id="UP000270924">
    <property type="component" value="Unassembled WGS sequence"/>
</dbReference>
<evidence type="ECO:0000313" key="1">
    <source>
        <dbReference type="EMBL" id="VDM16327.1"/>
    </source>
</evidence>
<accession>A0A3P7EIU1</accession>